<evidence type="ECO:0000256" key="2">
    <source>
        <dbReference type="SAM" id="Phobius"/>
    </source>
</evidence>
<dbReference type="OrthoDB" id="8098309at2"/>
<evidence type="ECO:0000313" key="4">
    <source>
        <dbReference type="Proteomes" id="UP000007471"/>
    </source>
</evidence>
<evidence type="ECO:0000256" key="1">
    <source>
        <dbReference type="SAM" id="MobiDB-lite"/>
    </source>
</evidence>
<dbReference type="PATRIC" id="fig|765698.3.peg.1938"/>
<accession>E8T9F2</accession>
<proteinExistence type="predicted"/>
<feature type="region of interest" description="Disordered" evidence="1">
    <location>
        <begin position="35"/>
        <end position="136"/>
    </location>
</feature>
<reference evidence="4" key="1">
    <citation type="submission" date="2011-01" db="EMBL/GenBank/DDBJ databases">
        <title>Complete sequence of chromosome of Mesorhizobium ciceri bv. biserrulae WSM1271.</title>
        <authorList>
            <person name="Lucas S."/>
            <person name="Copeland A."/>
            <person name="Lapidus A."/>
            <person name="Cheng J.-F."/>
            <person name="Goodwin L."/>
            <person name="Pitluck S."/>
            <person name="Teshima H."/>
            <person name="Detter J.C."/>
            <person name="Han C."/>
            <person name="Tapia R."/>
            <person name="Land M."/>
            <person name="Hauser L."/>
            <person name="Kyrpides N."/>
            <person name="Ivanova N."/>
            <person name="Nandasena K."/>
            <person name="Reeve W.G."/>
            <person name="Howieson J.G."/>
            <person name="O'Hara G."/>
            <person name="Tiwari R.P."/>
            <person name="Woyke T."/>
        </authorList>
    </citation>
    <scope>NUCLEOTIDE SEQUENCE [LARGE SCALE GENOMIC DNA]</scope>
    <source>
        <strain evidence="4">HAMBI 2942 / LMG 23838 / WSM1271</strain>
    </source>
</reference>
<keyword evidence="2" id="KW-1133">Transmembrane helix</keyword>
<protein>
    <recommendedName>
        <fullName evidence="5">Lipoprotein</fullName>
    </recommendedName>
</protein>
<dbReference type="Proteomes" id="UP000007471">
    <property type="component" value="Chromosome"/>
</dbReference>
<dbReference type="PROSITE" id="PS51257">
    <property type="entry name" value="PROKAR_LIPOPROTEIN"/>
    <property type="match status" value="1"/>
</dbReference>
<feature type="transmembrane region" description="Helical" evidence="2">
    <location>
        <begin position="12"/>
        <end position="30"/>
    </location>
</feature>
<keyword evidence="2" id="KW-0472">Membrane</keyword>
<dbReference type="HOGENOM" id="CLU_1208647_0_0_5"/>
<feature type="compositionally biased region" description="Gly residues" evidence="1">
    <location>
        <begin position="35"/>
        <end position="66"/>
    </location>
</feature>
<dbReference type="KEGG" id="mci:Mesci_1497"/>
<dbReference type="AlphaFoldDB" id="E8T9F2"/>
<evidence type="ECO:0008006" key="5">
    <source>
        <dbReference type="Google" id="ProtNLM"/>
    </source>
</evidence>
<dbReference type="RefSeq" id="WP_013529347.1">
    <property type="nucleotide sequence ID" value="NC_014923.1"/>
</dbReference>
<organism evidence="3 4">
    <name type="scientific">Mesorhizobium ciceri biovar biserrulae (strain HAMBI 2942 / LMG 23838 / WSM1271)</name>
    <dbReference type="NCBI Taxonomy" id="765698"/>
    <lineage>
        <taxon>Bacteria</taxon>
        <taxon>Pseudomonadati</taxon>
        <taxon>Pseudomonadota</taxon>
        <taxon>Alphaproteobacteria</taxon>
        <taxon>Hyphomicrobiales</taxon>
        <taxon>Phyllobacteriaceae</taxon>
        <taxon>Mesorhizobium</taxon>
    </lineage>
</organism>
<dbReference type="EMBL" id="CP002447">
    <property type="protein sequence ID" value="ADV10655.1"/>
    <property type="molecule type" value="Genomic_DNA"/>
</dbReference>
<keyword evidence="2" id="KW-0812">Transmembrane</keyword>
<feature type="compositionally biased region" description="Low complexity" evidence="1">
    <location>
        <begin position="74"/>
        <end position="110"/>
    </location>
</feature>
<name>E8T9F2_MESCW</name>
<evidence type="ECO:0000313" key="3">
    <source>
        <dbReference type="EMBL" id="ADV10655.1"/>
    </source>
</evidence>
<gene>
    <name evidence="3" type="ordered locus">Mesci_1497</name>
</gene>
<sequence length="229" mass="22276">MEVVVRQSRGFTCAYFVLACSIAVVCAGAATGGQQGGGHGNGGHGSGGHGGGGGHDAGGNQGGSHKGTGDDARGSSSSADDGETSTSGTTTAPGTVGSATATAVASARGGQSLDLPAALQPPGDSKTQSTVSRTEALPGVPDKVVRACHDAIESAAAPLGATSVRVTSAGFVHQLSRATISAPIEVSIDYARQGSVETRQAAIQCELDATGSVIGLTSHRAEHLADEAG</sequence>